<evidence type="ECO:0000313" key="1">
    <source>
        <dbReference type="EMBL" id="KIC74350.1"/>
    </source>
</evidence>
<gene>
    <name evidence="1" type="ORF">DB44_AL00440</name>
</gene>
<name>A0A0C1JTB3_9BACT</name>
<reference evidence="1 2" key="1">
    <citation type="journal article" date="2014" name="Mol. Biol. Evol.">
        <title>Massive expansion of Ubiquitination-related gene families within the Chlamydiae.</title>
        <authorList>
            <person name="Domman D."/>
            <person name="Collingro A."/>
            <person name="Lagkouvardos I."/>
            <person name="Gehre L."/>
            <person name="Weinmaier T."/>
            <person name="Rattei T."/>
            <person name="Subtil A."/>
            <person name="Horn M."/>
        </authorList>
    </citation>
    <scope>NUCLEOTIDE SEQUENCE [LARGE SCALE GENOMIC DNA]</scope>
    <source>
        <strain evidence="1 2">EI2</strain>
    </source>
</reference>
<dbReference type="Gene3D" id="3.40.570.10">
    <property type="entry name" value="Extracellular Endonuclease, subunit A"/>
    <property type="match status" value="1"/>
</dbReference>
<proteinExistence type="predicted"/>
<comment type="caution">
    <text evidence="1">The sequence shown here is derived from an EMBL/GenBank/DDBJ whole genome shotgun (WGS) entry which is preliminary data.</text>
</comment>
<protein>
    <submittedName>
        <fullName evidence="1">Uncharacterized protein</fullName>
    </submittedName>
</protein>
<dbReference type="AlphaFoldDB" id="A0A0C1JTB3"/>
<sequence length="79" mass="9222">MYTRFDKSLSKCLCDQKDLYLFHEGYAENVVLPYQFIGYQEAAIPTHFFKVLTLKDWQGRQEIKGSILTNQPICSLQSI</sequence>
<accession>A0A0C1JTB3</accession>
<dbReference type="PATRIC" id="fig|362787.3.peg.74"/>
<dbReference type="Proteomes" id="UP000031465">
    <property type="component" value="Unassembled WGS sequence"/>
</dbReference>
<dbReference type="InterPro" id="IPR044929">
    <property type="entry name" value="DNA/RNA_non-sp_Endonuclease_sf"/>
</dbReference>
<dbReference type="SUPFAM" id="SSF54060">
    <property type="entry name" value="His-Me finger endonucleases"/>
    <property type="match status" value="1"/>
</dbReference>
<evidence type="ECO:0000313" key="2">
    <source>
        <dbReference type="Proteomes" id="UP000031465"/>
    </source>
</evidence>
<dbReference type="InterPro" id="IPR044925">
    <property type="entry name" value="His-Me_finger_sf"/>
</dbReference>
<organism evidence="1 2">
    <name type="scientific">Candidatus Protochlamydia amoebophila</name>
    <dbReference type="NCBI Taxonomy" id="362787"/>
    <lineage>
        <taxon>Bacteria</taxon>
        <taxon>Pseudomonadati</taxon>
        <taxon>Chlamydiota</taxon>
        <taxon>Chlamydiia</taxon>
        <taxon>Parachlamydiales</taxon>
        <taxon>Parachlamydiaceae</taxon>
        <taxon>Candidatus Protochlamydia</taxon>
    </lineage>
</organism>
<dbReference type="EMBL" id="JSAN01000011">
    <property type="protein sequence ID" value="KIC74350.1"/>
    <property type="molecule type" value="Genomic_DNA"/>
</dbReference>